<dbReference type="PANTHER" id="PTHR38782">
    <property type="match status" value="1"/>
</dbReference>
<keyword evidence="3 5" id="KW-0732">Signal</keyword>
<accession>A0A6F8VAW5</accession>
<dbReference type="InterPro" id="IPR033436">
    <property type="entry name" value="MucB/RseB_C"/>
</dbReference>
<comment type="subcellular location">
    <subcellularLocation>
        <location evidence="1">Periplasm</location>
    </subcellularLocation>
</comment>
<evidence type="ECO:0000256" key="1">
    <source>
        <dbReference type="ARBA" id="ARBA00004418"/>
    </source>
</evidence>
<dbReference type="InterPro" id="IPR005588">
    <property type="entry name" value="MucB_RseB"/>
</dbReference>
<dbReference type="InterPro" id="IPR038484">
    <property type="entry name" value="MucB/RseB_C_sf"/>
</dbReference>
<name>A0A6F8VAW5_9PROT</name>
<gene>
    <name evidence="8" type="primary">mucB</name>
    <name evidence="8" type="ORF">SKTS_18690</name>
</gene>
<keyword evidence="9" id="KW-1185">Reference proteome</keyword>
<dbReference type="Pfam" id="PF17188">
    <property type="entry name" value="MucB_RseB_C"/>
    <property type="match status" value="1"/>
</dbReference>
<protein>
    <submittedName>
        <fullName evidence="8">Siderophore-interacting protein</fullName>
    </submittedName>
</protein>
<dbReference type="CDD" id="cd16327">
    <property type="entry name" value="RseB"/>
    <property type="match status" value="1"/>
</dbReference>
<evidence type="ECO:0000256" key="5">
    <source>
        <dbReference type="SAM" id="SignalP"/>
    </source>
</evidence>
<evidence type="ECO:0000259" key="7">
    <source>
        <dbReference type="Pfam" id="PF17188"/>
    </source>
</evidence>
<organism evidence="8 9">
    <name type="scientific">Sulfurimicrobium lacus</name>
    <dbReference type="NCBI Taxonomy" id="2715678"/>
    <lineage>
        <taxon>Bacteria</taxon>
        <taxon>Pseudomonadati</taxon>
        <taxon>Pseudomonadota</taxon>
        <taxon>Betaproteobacteria</taxon>
        <taxon>Nitrosomonadales</taxon>
        <taxon>Sulfuricellaceae</taxon>
        <taxon>Sulfurimicrobium</taxon>
    </lineage>
</organism>
<dbReference type="GO" id="GO:0030288">
    <property type="term" value="C:outer membrane-bounded periplasmic space"/>
    <property type="evidence" value="ECO:0007669"/>
    <property type="project" value="TreeGrafter"/>
</dbReference>
<dbReference type="Proteomes" id="UP000502260">
    <property type="component" value="Chromosome"/>
</dbReference>
<dbReference type="RefSeq" id="WP_173063798.1">
    <property type="nucleotide sequence ID" value="NZ_AP022853.1"/>
</dbReference>
<reference evidence="9" key="1">
    <citation type="submission" date="2020-03" db="EMBL/GenBank/DDBJ databases">
        <title>Complete genome sequence of sulfur-oxidizing bacterium skT11.</title>
        <authorList>
            <person name="Kanda M."/>
            <person name="Kojima H."/>
            <person name="Fukui M."/>
        </authorList>
    </citation>
    <scope>NUCLEOTIDE SEQUENCE [LARGE SCALE GENOMIC DNA]</scope>
    <source>
        <strain evidence="9">skT11</strain>
    </source>
</reference>
<evidence type="ECO:0000259" key="6">
    <source>
        <dbReference type="Pfam" id="PF03888"/>
    </source>
</evidence>
<feature type="domain" description="MucB/RseB C-terminal" evidence="7">
    <location>
        <begin position="219"/>
        <end position="313"/>
    </location>
</feature>
<dbReference type="Gene3D" id="3.30.200.100">
    <property type="entry name" value="MucB/RseB, C-terminal domain"/>
    <property type="match status" value="1"/>
</dbReference>
<feature type="domain" description="MucB/RseB N-terminal" evidence="6">
    <location>
        <begin position="27"/>
        <end position="201"/>
    </location>
</feature>
<dbReference type="GO" id="GO:0045152">
    <property type="term" value="F:antisigma factor binding"/>
    <property type="evidence" value="ECO:0007669"/>
    <property type="project" value="TreeGrafter"/>
</dbReference>
<keyword evidence="4" id="KW-0574">Periplasm</keyword>
<dbReference type="PIRSF" id="PIRSF005427">
    <property type="entry name" value="RseB"/>
    <property type="match status" value="1"/>
</dbReference>
<evidence type="ECO:0000256" key="4">
    <source>
        <dbReference type="ARBA" id="ARBA00022764"/>
    </source>
</evidence>
<comment type="similarity">
    <text evidence="2">Belongs to the RseB family.</text>
</comment>
<dbReference type="EMBL" id="AP022853">
    <property type="protein sequence ID" value="BCB26983.1"/>
    <property type="molecule type" value="Genomic_DNA"/>
</dbReference>
<evidence type="ECO:0000256" key="2">
    <source>
        <dbReference type="ARBA" id="ARBA00008150"/>
    </source>
</evidence>
<evidence type="ECO:0000313" key="9">
    <source>
        <dbReference type="Proteomes" id="UP000502260"/>
    </source>
</evidence>
<dbReference type="Pfam" id="PF03888">
    <property type="entry name" value="MucB_RseB"/>
    <property type="match status" value="1"/>
</dbReference>
<dbReference type="AlphaFoldDB" id="A0A6F8VAW5"/>
<evidence type="ECO:0000256" key="3">
    <source>
        <dbReference type="ARBA" id="ARBA00022729"/>
    </source>
</evidence>
<dbReference type="PANTHER" id="PTHR38782:SF1">
    <property type="entry name" value="SIGMA-E FACTOR REGULATORY PROTEIN RSEB"/>
    <property type="match status" value="1"/>
</dbReference>
<feature type="chain" id="PRO_5026086982" evidence="5">
    <location>
        <begin position="21"/>
        <end position="318"/>
    </location>
</feature>
<dbReference type="InterPro" id="IPR033434">
    <property type="entry name" value="MucB/RseB_N"/>
</dbReference>
<dbReference type="GO" id="GO:0032885">
    <property type="term" value="P:regulation of polysaccharide biosynthetic process"/>
    <property type="evidence" value="ECO:0007669"/>
    <property type="project" value="TreeGrafter"/>
</dbReference>
<sequence>MRKLRHVLLMLIFLPGVALAEKAGGDGTAWLQKMASAAHLINYSGTFVYRHDGYMETSRILHVSDASGEHEKLEVLDGPPREIVRNNDEVICYMPESKAVVVEKRKSHKSFPALLPVQLAGIAENYTIKLGSVERVAGYDCQNVMLEPRDVYRYGHRLCADSASGLLLKASTLNEKNEVVDQFFFTQASIGGTIDPEQLKSKYAAKPQVSIQNTQTEVDPGWLIKSPPAGFKKIMALKRSFPGKKFPTNHLVFSDQLAAVSVFIEPLAGILKPVSGLSSQGAINVYTKAVGEYQVTVLGEVPAATVTQIGNSVSFVAK</sequence>
<dbReference type="Gene3D" id="2.50.20.10">
    <property type="entry name" value="Lipoprotein localisation LolA/LolB/LppX"/>
    <property type="match status" value="1"/>
</dbReference>
<proteinExistence type="inferred from homology"/>
<dbReference type="KEGG" id="slac:SKTS_18690"/>
<feature type="signal peptide" evidence="5">
    <location>
        <begin position="1"/>
        <end position="20"/>
    </location>
</feature>
<evidence type="ECO:0000313" key="8">
    <source>
        <dbReference type="EMBL" id="BCB26983.1"/>
    </source>
</evidence>